<dbReference type="GO" id="GO:0016491">
    <property type="term" value="F:oxidoreductase activity"/>
    <property type="evidence" value="ECO:0007669"/>
    <property type="project" value="TreeGrafter"/>
</dbReference>
<proteinExistence type="predicted"/>
<feature type="domain" description="Doubled CXXCH motif" evidence="4">
    <location>
        <begin position="227"/>
        <end position="264"/>
    </location>
</feature>
<accession>A0AAW4KXR8</accession>
<dbReference type="Proteomes" id="UP000811899">
    <property type="component" value="Unassembled WGS sequence"/>
</dbReference>
<dbReference type="PANTHER" id="PTHR35038:SF6">
    <property type="entry name" value="SURFACE LOCALIZED DECAHEME CYTOCHROME C LIPOPROTEIN"/>
    <property type="match status" value="1"/>
</dbReference>
<gene>
    <name evidence="5" type="ORF">KI809_03820</name>
</gene>
<evidence type="ECO:0000313" key="6">
    <source>
        <dbReference type="Proteomes" id="UP000811899"/>
    </source>
</evidence>
<dbReference type="Gene3D" id="1.10.1130.10">
    <property type="entry name" value="Flavocytochrome C3, Chain A"/>
    <property type="match status" value="1"/>
</dbReference>
<keyword evidence="6" id="KW-1185">Reference proteome</keyword>
<dbReference type="NCBIfam" id="TIGR01905">
    <property type="entry name" value="paired_CXXCH_1"/>
    <property type="match status" value="1"/>
</dbReference>
<feature type="chain" id="PRO_5043677686" evidence="3">
    <location>
        <begin position="25"/>
        <end position="331"/>
    </location>
</feature>
<organism evidence="5 6">
    <name type="scientific">Geoanaerobacter pelophilus</name>
    <dbReference type="NCBI Taxonomy" id="60036"/>
    <lineage>
        <taxon>Bacteria</taxon>
        <taxon>Pseudomonadati</taxon>
        <taxon>Thermodesulfobacteriota</taxon>
        <taxon>Desulfuromonadia</taxon>
        <taxon>Geobacterales</taxon>
        <taxon>Geobacteraceae</taxon>
        <taxon>Geoanaerobacter</taxon>
    </lineage>
</organism>
<evidence type="ECO:0000313" key="5">
    <source>
        <dbReference type="EMBL" id="MBT0663421.1"/>
    </source>
</evidence>
<dbReference type="EMBL" id="JAHCVJ010000001">
    <property type="protein sequence ID" value="MBT0663421.1"/>
    <property type="molecule type" value="Genomic_DNA"/>
</dbReference>
<dbReference type="SUPFAM" id="SSF48695">
    <property type="entry name" value="Multiheme cytochromes"/>
    <property type="match status" value="2"/>
</dbReference>
<dbReference type="InterPro" id="IPR051829">
    <property type="entry name" value="Multiheme_Cytochr_ET"/>
</dbReference>
<evidence type="ECO:0000259" key="4">
    <source>
        <dbReference type="Pfam" id="PF09699"/>
    </source>
</evidence>
<evidence type="ECO:0000256" key="3">
    <source>
        <dbReference type="SAM" id="SignalP"/>
    </source>
</evidence>
<dbReference type="InterPro" id="IPR036280">
    <property type="entry name" value="Multihaem_cyt_sf"/>
</dbReference>
<comment type="caution">
    <text evidence="5">The sequence shown here is derived from an EMBL/GenBank/DDBJ whole genome shotgun (WGS) entry which is preliminary data.</text>
</comment>
<keyword evidence="1 3" id="KW-0732">Signal</keyword>
<feature type="region of interest" description="Disordered" evidence="2">
    <location>
        <begin position="272"/>
        <end position="292"/>
    </location>
</feature>
<dbReference type="PANTHER" id="PTHR35038">
    <property type="entry name" value="DISSIMILATORY SULFITE REDUCTASE SIRA"/>
    <property type="match status" value="1"/>
</dbReference>
<dbReference type="Pfam" id="PF09699">
    <property type="entry name" value="Paired_CXXCH_1"/>
    <property type="match status" value="2"/>
</dbReference>
<evidence type="ECO:0000256" key="2">
    <source>
        <dbReference type="SAM" id="MobiDB-lite"/>
    </source>
</evidence>
<evidence type="ECO:0000256" key="1">
    <source>
        <dbReference type="ARBA" id="ARBA00022729"/>
    </source>
</evidence>
<protein>
    <submittedName>
        <fullName evidence="5">Cytochrome c3 family protein</fullName>
    </submittedName>
</protein>
<reference evidence="5 6" key="1">
    <citation type="submission" date="2021-05" db="EMBL/GenBank/DDBJ databases">
        <title>The draft genome of Geobacter pelophilus DSM 12255.</title>
        <authorList>
            <person name="Xu Z."/>
            <person name="Masuda Y."/>
            <person name="Itoh H."/>
            <person name="Senoo K."/>
        </authorList>
    </citation>
    <scope>NUCLEOTIDE SEQUENCE [LARGE SCALE GENOMIC DNA]</scope>
    <source>
        <strain evidence="5 6">DSM 12255</strain>
    </source>
</reference>
<dbReference type="InterPro" id="IPR010177">
    <property type="entry name" value="Paired_CXXCH_1"/>
</dbReference>
<dbReference type="RefSeq" id="WP_214170159.1">
    <property type="nucleotide sequence ID" value="NZ_JAHCVJ010000001.1"/>
</dbReference>
<feature type="domain" description="Doubled CXXCH motif" evidence="4">
    <location>
        <begin position="298"/>
        <end position="331"/>
    </location>
</feature>
<sequence length="331" mass="36925">MGCRKKGVFLVLLLQMLLPASLHAAMQLIYPAEKSWVYRSDYLIVKTNDSSISGIKLTVNGVDSEILQISSSDYRKLFQDILIVQPVWDAGKNTLLIEGYNGGQKVQSIATEIFYNPLGDRSLVPQEFIETTLHSAENEKICAICHVMTASSDKKASQNPASSPCATCHQKLVKVKYPHEPAVNFSCQYCHVKTDKPRHGTARRDSTLCVECHSDKTDEIKKNTFKHGPVAAGYCEICHDAHGSDFPGFMRRPINEVCLSCHEKIGKGPHVLRNTSQKGHPLSGKNDISPKRKGKELSCVSCHDPHGGVVRYFLQSRKEERMALCQFCHNK</sequence>
<name>A0AAW4KXR8_9BACT</name>
<dbReference type="AlphaFoldDB" id="A0AAW4KXR8"/>
<feature type="signal peptide" evidence="3">
    <location>
        <begin position="1"/>
        <end position="24"/>
    </location>
</feature>